<proteinExistence type="predicted"/>
<evidence type="ECO:0000313" key="2">
    <source>
        <dbReference type="EMBL" id="TQQ79713.1"/>
    </source>
</evidence>
<dbReference type="OrthoDB" id="341353at2157"/>
<dbReference type="Proteomes" id="UP000315385">
    <property type="component" value="Unassembled WGS sequence"/>
</dbReference>
<dbReference type="InterPro" id="IPR007381">
    <property type="entry name" value="CheF1/F2"/>
</dbReference>
<dbReference type="PANTHER" id="PTHR42201">
    <property type="entry name" value="TAXIS PROTEIN"/>
    <property type="match status" value="1"/>
</dbReference>
<reference evidence="2 3" key="1">
    <citation type="submission" date="2019-02" db="EMBL/GenBank/DDBJ databases">
        <title>Halonotius sp. a new haloqrchaeon isolated from saline water.</title>
        <authorList>
            <person name="Duran-Viseras A."/>
            <person name="Sanchez-Porro C."/>
            <person name="Ventosa A."/>
        </authorList>
    </citation>
    <scope>NUCLEOTIDE SEQUENCE [LARGE SCALE GENOMIC DNA]</scope>
    <source>
        <strain evidence="2 3">F9-27</strain>
    </source>
</reference>
<dbReference type="Pfam" id="PF04283">
    <property type="entry name" value="CheF-arch"/>
    <property type="match status" value="1"/>
</dbReference>
<comment type="caution">
    <text evidence="2">The sequence shown here is derived from an EMBL/GenBank/DDBJ whole genome shotgun (WGS) entry which is preliminary data.</text>
</comment>
<protein>
    <submittedName>
        <fullName evidence="2">Uncharacterized protein</fullName>
    </submittedName>
</protein>
<dbReference type="GO" id="GO:0006935">
    <property type="term" value="P:chemotaxis"/>
    <property type="evidence" value="ECO:0007669"/>
    <property type="project" value="InterPro"/>
</dbReference>
<organism evidence="2 3">
    <name type="scientific">Halonotius roseus</name>
    <dbReference type="NCBI Taxonomy" id="2511997"/>
    <lineage>
        <taxon>Archaea</taxon>
        <taxon>Methanobacteriati</taxon>
        <taxon>Methanobacteriota</taxon>
        <taxon>Stenosarchaea group</taxon>
        <taxon>Halobacteria</taxon>
        <taxon>Halobacteriales</taxon>
        <taxon>Haloferacaceae</taxon>
        <taxon>Halonotius</taxon>
    </lineage>
</organism>
<feature type="region of interest" description="Disordered" evidence="1">
    <location>
        <begin position="1"/>
        <end position="61"/>
    </location>
</feature>
<dbReference type="PANTHER" id="PTHR42201:SF1">
    <property type="entry name" value="TAXIS PROTEIN"/>
    <property type="match status" value="1"/>
</dbReference>
<accession>A0A544QMD7</accession>
<dbReference type="AlphaFoldDB" id="A0A544QMD7"/>
<name>A0A544QMD7_9EURY</name>
<evidence type="ECO:0000313" key="3">
    <source>
        <dbReference type="Proteomes" id="UP000315385"/>
    </source>
</evidence>
<dbReference type="RefSeq" id="WP_142444302.1">
    <property type="nucleotide sequence ID" value="NZ_SESI01000003.1"/>
</dbReference>
<evidence type="ECO:0000256" key="1">
    <source>
        <dbReference type="SAM" id="MobiDB-lite"/>
    </source>
</evidence>
<dbReference type="EMBL" id="SESI01000003">
    <property type="protein sequence ID" value="TQQ79713.1"/>
    <property type="molecule type" value="Genomic_DNA"/>
</dbReference>
<keyword evidence="3" id="KW-1185">Reference proteome</keyword>
<sequence>MPTDPAADNDNVDAAEADDAVRDRLIEGSTPTDSDDSTPDAIRDAPAGVTHPAHKGGRVTDTPAVAARLTMTDETLLVREADGDLADFEIRFADITYLRDGQQEINGEAVESLVVRHIDPPANAVTTKLSLWDADAHDRLTTVVTDYYRQHREAVAELELSTQQLEILVTAYSAGREFDPATVLPKTADDIAELFEPLRRADLLRTGDTGVFLTGRGHMVVNERVDDKTM</sequence>
<gene>
    <name evidence="2" type="ORF">EWF95_11950</name>
</gene>